<evidence type="ECO:0000313" key="1">
    <source>
        <dbReference type="EMBL" id="REH35195.1"/>
    </source>
</evidence>
<evidence type="ECO:0000313" key="2">
    <source>
        <dbReference type="Proteomes" id="UP000256269"/>
    </source>
</evidence>
<name>A0A3E0H057_9PSEU</name>
<proteinExistence type="predicted"/>
<accession>A0A3E0H057</accession>
<dbReference type="RefSeq" id="WP_147328832.1">
    <property type="nucleotide sequence ID" value="NZ_CP144375.1"/>
</dbReference>
<dbReference type="InterPro" id="IPR006311">
    <property type="entry name" value="TAT_signal"/>
</dbReference>
<keyword evidence="2" id="KW-1185">Reference proteome</keyword>
<protein>
    <recommendedName>
        <fullName evidence="3">Secreted protein</fullName>
    </recommendedName>
</protein>
<dbReference type="PROSITE" id="PS51318">
    <property type="entry name" value="TAT"/>
    <property type="match status" value="1"/>
</dbReference>
<dbReference type="AlphaFoldDB" id="A0A3E0H057"/>
<dbReference type="OrthoDB" id="3405694at2"/>
<comment type="caution">
    <text evidence="1">The sequence shown here is derived from an EMBL/GenBank/DDBJ whole genome shotgun (WGS) entry which is preliminary data.</text>
</comment>
<evidence type="ECO:0008006" key="3">
    <source>
        <dbReference type="Google" id="ProtNLM"/>
    </source>
</evidence>
<sequence length="91" mass="9073">MTSLSPVSRRKLFRGALAVGAAGVVGGVAVEAFTTGASAQTTAQAAGGDSEPVVAHVRDVASGDIDIFVGTKLVRLKDPQLAAQLAQAAAR</sequence>
<organism evidence="1 2">
    <name type="scientific">Kutzneria buriramensis</name>
    <dbReference type="NCBI Taxonomy" id="1045776"/>
    <lineage>
        <taxon>Bacteria</taxon>
        <taxon>Bacillati</taxon>
        <taxon>Actinomycetota</taxon>
        <taxon>Actinomycetes</taxon>
        <taxon>Pseudonocardiales</taxon>
        <taxon>Pseudonocardiaceae</taxon>
        <taxon>Kutzneria</taxon>
    </lineage>
</organism>
<reference evidence="1 2" key="1">
    <citation type="submission" date="2018-08" db="EMBL/GenBank/DDBJ databases">
        <title>Genomic Encyclopedia of Archaeal and Bacterial Type Strains, Phase II (KMG-II): from individual species to whole genera.</title>
        <authorList>
            <person name="Goeker M."/>
        </authorList>
    </citation>
    <scope>NUCLEOTIDE SEQUENCE [LARGE SCALE GENOMIC DNA]</scope>
    <source>
        <strain evidence="1 2">DSM 45791</strain>
    </source>
</reference>
<dbReference type="Proteomes" id="UP000256269">
    <property type="component" value="Unassembled WGS sequence"/>
</dbReference>
<dbReference type="EMBL" id="QUNO01000018">
    <property type="protein sequence ID" value="REH35195.1"/>
    <property type="molecule type" value="Genomic_DNA"/>
</dbReference>
<gene>
    <name evidence="1" type="ORF">BCF44_11855</name>
</gene>